<protein>
    <recommendedName>
        <fullName evidence="2">Phosphoribosyltransferase domain-containing protein</fullName>
    </recommendedName>
</protein>
<sequence>MLAAINEIKRRKPGKIVVAIPITPEDTARELRKITDDLVAVEIDQCYLGAVGAYYDDFSQVEDEEVIYLIKSLEEKRED</sequence>
<comment type="caution">
    <text evidence="1">The sequence shown here is derived from an EMBL/GenBank/DDBJ whole genome shotgun (WGS) entry which is preliminary data.</text>
</comment>
<reference evidence="1" key="1">
    <citation type="submission" date="2019-08" db="EMBL/GenBank/DDBJ databases">
        <authorList>
            <person name="Kucharzyk K."/>
            <person name="Murdoch R.W."/>
            <person name="Higgins S."/>
            <person name="Loffler F."/>
        </authorList>
    </citation>
    <scope>NUCLEOTIDE SEQUENCE</scope>
</reference>
<dbReference type="Gene3D" id="3.40.50.2020">
    <property type="match status" value="1"/>
</dbReference>
<dbReference type="InterPro" id="IPR029057">
    <property type="entry name" value="PRTase-like"/>
</dbReference>
<accession>A0A645E3F5</accession>
<dbReference type="SUPFAM" id="SSF53271">
    <property type="entry name" value="PRTase-like"/>
    <property type="match status" value="1"/>
</dbReference>
<gene>
    <name evidence="1" type="ORF">SDC9_143248</name>
</gene>
<evidence type="ECO:0000313" key="1">
    <source>
        <dbReference type="EMBL" id="MPM96091.1"/>
    </source>
</evidence>
<name>A0A645E3F5_9ZZZZ</name>
<organism evidence="1">
    <name type="scientific">bioreactor metagenome</name>
    <dbReference type="NCBI Taxonomy" id="1076179"/>
    <lineage>
        <taxon>unclassified sequences</taxon>
        <taxon>metagenomes</taxon>
        <taxon>ecological metagenomes</taxon>
    </lineage>
</organism>
<proteinExistence type="predicted"/>
<evidence type="ECO:0008006" key="2">
    <source>
        <dbReference type="Google" id="ProtNLM"/>
    </source>
</evidence>
<dbReference type="AlphaFoldDB" id="A0A645E3F5"/>
<dbReference type="EMBL" id="VSSQ01042501">
    <property type="protein sequence ID" value="MPM96091.1"/>
    <property type="molecule type" value="Genomic_DNA"/>
</dbReference>